<dbReference type="Pfam" id="PF07991">
    <property type="entry name" value="KARI_N"/>
    <property type="match status" value="1"/>
</dbReference>
<evidence type="ECO:0000256" key="2">
    <source>
        <dbReference type="ARBA" id="ARBA00004864"/>
    </source>
</evidence>
<evidence type="ECO:0000259" key="13">
    <source>
        <dbReference type="PROSITE" id="PS51851"/>
    </source>
</evidence>
<feature type="binding site" evidence="10 11">
    <location>
        <position position="205"/>
    </location>
    <ligand>
        <name>Mg(2+)</name>
        <dbReference type="ChEBI" id="CHEBI:18420"/>
        <label>1</label>
    </ligand>
</feature>
<dbReference type="Gene3D" id="3.40.50.720">
    <property type="entry name" value="NAD(P)-binding Rossmann-like Domain"/>
    <property type="match status" value="1"/>
</dbReference>
<comment type="pathway">
    <text evidence="2 10">Amino-acid biosynthesis; L-valine biosynthesis; L-valine from pyruvate: step 2/4.</text>
</comment>
<comment type="pathway">
    <text evidence="3 10">Amino-acid biosynthesis; L-isoleucine biosynthesis; L-isoleucine from 2-oxobutanoate: step 2/4.</text>
</comment>
<dbReference type="GO" id="GO:0004455">
    <property type="term" value="F:ketol-acid reductoisomerase activity"/>
    <property type="evidence" value="ECO:0007669"/>
    <property type="project" value="UniProtKB-UniRule"/>
</dbReference>
<gene>
    <name evidence="10 14" type="primary">ilvC</name>
    <name evidence="14" type="ORF">IWT25_01363</name>
</gene>
<dbReference type="GO" id="GO:0005829">
    <property type="term" value="C:cytosol"/>
    <property type="evidence" value="ECO:0007669"/>
    <property type="project" value="TreeGrafter"/>
</dbReference>
<keyword evidence="6 10" id="KW-0479">Metal-binding</keyword>
<dbReference type="PIRSF" id="PIRSF000116">
    <property type="entry name" value="IlvC_gammaproteo"/>
    <property type="match status" value="1"/>
</dbReference>
<feature type="domain" description="KARI N-terminal Rossmann" evidence="12">
    <location>
        <begin position="17"/>
        <end position="196"/>
    </location>
</feature>
<sequence length="356" mass="39604">MNQNKNIYYIGGIHMSVEMLYEKDVQTNYLQGKTIAFIGYGSQGHAQANNLRDSGFDVVVGVRPGKSFDAAKTDGFDVYSPAEAARRADWVQMLTPDEVMSDVYKESVEPNLEAGNVLGFSHGFNVYYKEIVAPKDVDVVMMAPKGPGNLCRRTYKEGFGVPALYGVEQDYSGHAEDLSKEFAKGNGAARAGLLKTSFREETEEDLFGEQNVLMGGVTSLIETGFEVLTEAGYSPQLAYFEVEHEMKLICDLIYEGGFNKMYVDCSNTSEYGSYVVGPKVVGKESKQAMKDSLKRIQDGSFAKEFMADYRNGFKDLYRLRERSAHSQLSEVGAELRAHMPFVKEADKYSTPEETEA</sequence>
<evidence type="ECO:0000259" key="12">
    <source>
        <dbReference type="PROSITE" id="PS51850"/>
    </source>
</evidence>
<accession>A0A1Z5IWS1</accession>
<dbReference type="InterPro" id="IPR008927">
    <property type="entry name" value="6-PGluconate_DH-like_C_sf"/>
</dbReference>
<keyword evidence="5 10" id="KW-0028">Amino-acid biosynthesis</keyword>
<dbReference type="FunFam" id="3.40.50.720:FF:000023">
    <property type="entry name" value="Ketol-acid reductoisomerase (NADP(+))"/>
    <property type="match status" value="1"/>
</dbReference>
<comment type="cofactor">
    <cofactor evidence="10">
        <name>Mg(2+)</name>
        <dbReference type="ChEBI" id="CHEBI:18420"/>
    </cofactor>
    <text evidence="10">Binds 2 magnesium ions per subunit.</text>
</comment>
<dbReference type="HAMAP" id="MF_00435">
    <property type="entry name" value="IlvC"/>
    <property type="match status" value="1"/>
</dbReference>
<keyword evidence="9 10" id="KW-0100">Branched-chain amino acid biosynthesis</keyword>
<evidence type="ECO:0000256" key="5">
    <source>
        <dbReference type="ARBA" id="ARBA00022605"/>
    </source>
</evidence>
<feature type="binding site" evidence="10">
    <location>
        <position position="63"/>
    </location>
    <ligand>
        <name>NADP(+)</name>
        <dbReference type="ChEBI" id="CHEBI:58349"/>
    </ligand>
</feature>
<organism evidence="14 15">
    <name type="scientific">Secundilactobacillus pentosiphilus</name>
    <dbReference type="NCBI Taxonomy" id="1714682"/>
    <lineage>
        <taxon>Bacteria</taxon>
        <taxon>Bacillati</taxon>
        <taxon>Bacillota</taxon>
        <taxon>Bacilli</taxon>
        <taxon>Lactobacillales</taxon>
        <taxon>Lactobacillaceae</taxon>
        <taxon>Secundilactobacillus</taxon>
    </lineage>
</organism>
<evidence type="ECO:0000256" key="11">
    <source>
        <dbReference type="PROSITE-ProRule" id="PRU01198"/>
    </source>
</evidence>
<feature type="binding site" evidence="10 11">
    <location>
        <position position="205"/>
    </location>
    <ligand>
        <name>Mg(2+)</name>
        <dbReference type="ChEBI" id="CHEBI:18420"/>
        <label>2</label>
    </ligand>
</feature>
<feature type="domain" description="KARI C-terminal knotted" evidence="13">
    <location>
        <begin position="197"/>
        <end position="342"/>
    </location>
</feature>
<comment type="catalytic activity">
    <reaction evidence="10">
        <text>(2R,3R)-2,3-dihydroxy-3-methylpentanoate + NADP(+) = (S)-2-ethyl-2-hydroxy-3-oxobutanoate + NADPH + H(+)</text>
        <dbReference type="Rhea" id="RHEA:13493"/>
        <dbReference type="ChEBI" id="CHEBI:15378"/>
        <dbReference type="ChEBI" id="CHEBI:49256"/>
        <dbReference type="ChEBI" id="CHEBI:49258"/>
        <dbReference type="ChEBI" id="CHEBI:57783"/>
        <dbReference type="ChEBI" id="CHEBI:58349"/>
        <dbReference type="EC" id="1.1.1.86"/>
    </reaction>
</comment>
<protein>
    <recommendedName>
        <fullName evidence="10">Ketol-acid reductoisomerase (NADP(+))</fullName>
        <shortName evidence="10">KARI</shortName>
        <ecNumber evidence="10">1.1.1.86</ecNumber>
    </recommendedName>
    <alternativeName>
        <fullName evidence="10">Acetohydroxy-acid isomeroreductase</fullName>
        <shortName evidence="10">AHIR</shortName>
    </alternativeName>
    <alternativeName>
        <fullName evidence="10">Alpha-keto-beta-hydroxylacyl reductoisomerase</fullName>
    </alternativeName>
</protein>
<dbReference type="EC" id="1.1.1.86" evidence="10"/>
<dbReference type="UniPathway" id="UPA00049">
    <property type="reaction ID" value="UER00060"/>
</dbReference>
<dbReference type="GO" id="GO:0050661">
    <property type="term" value="F:NADP binding"/>
    <property type="evidence" value="ECO:0007669"/>
    <property type="project" value="InterPro"/>
</dbReference>
<comment type="similarity">
    <text evidence="4 10 11">Belongs to the ketol-acid reductoisomerase family.</text>
</comment>
<comment type="caution">
    <text evidence="14">The sequence shown here is derived from an EMBL/GenBank/DDBJ whole genome shotgun (WGS) entry which is preliminary data.</text>
</comment>
<dbReference type="UniPathway" id="UPA00047">
    <property type="reaction ID" value="UER00056"/>
</dbReference>
<dbReference type="Gene3D" id="6.10.240.10">
    <property type="match status" value="1"/>
</dbReference>
<dbReference type="PANTHER" id="PTHR21371:SF1">
    <property type="entry name" value="KETOL-ACID REDUCTOISOMERASE, MITOCHONDRIAL"/>
    <property type="match status" value="1"/>
</dbReference>
<feature type="binding site" evidence="10">
    <location>
        <position position="67"/>
    </location>
    <ligand>
        <name>NADP(+)</name>
        <dbReference type="ChEBI" id="CHEBI:58349"/>
    </ligand>
</feature>
<dbReference type="EMBL" id="BCMI01000011">
    <property type="protein sequence ID" value="GAX06038.1"/>
    <property type="molecule type" value="Genomic_DNA"/>
</dbReference>
<keyword evidence="14" id="KW-0413">Isomerase</keyword>
<feature type="binding site" evidence="10">
    <location>
        <begin position="40"/>
        <end position="43"/>
    </location>
    <ligand>
        <name>NADP(+)</name>
        <dbReference type="ChEBI" id="CHEBI:58349"/>
    </ligand>
</feature>
<dbReference type="GO" id="GO:0009097">
    <property type="term" value="P:isoleucine biosynthetic process"/>
    <property type="evidence" value="ECO:0007669"/>
    <property type="project" value="UniProtKB-UniRule"/>
</dbReference>
<evidence type="ECO:0000256" key="1">
    <source>
        <dbReference type="ARBA" id="ARBA00002172"/>
    </source>
</evidence>
<dbReference type="NCBIfam" id="NF004017">
    <property type="entry name" value="PRK05479.1"/>
    <property type="match status" value="1"/>
</dbReference>
<proteinExistence type="inferred from homology"/>
<feature type="binding site" evidence="10">
    <location>
        <position position="148"/>
    </location>
    <ligand>
        <name>NADP(+)</name>
        <dbReference type="ChEBI" id="CHEBI:58349"/>
    </ligand>
</feature>
<feature type="binding site" evidence="10 11">
    <location>
        <position position="241"/>
    </location>
    <ligand>
        <name>Mg(2+)</name>
        <dbReference type="ChEBI" id="CHEBI:18420"/>
        <label>2</label>
    </ligand>
</feature>
<dbReference type="Proteomes" id="UP000198414">
    <property type="component" value="Unassembled WGS sequence"/>
</dbReference>
<evidence type="ECO:0000256" key="6">
    <source>
        <dbReference type="ARBA" id="ARBA00022723"/>
    </source>
</evidence>
<dbReference type="NCBIfam" id="TIGR00465">
    <property type="entry name" value="ilvC"/>
    <property type="match status" value="1"/>
</dbReference>
<evidence type="ECO:0000313" key="14">
    <source>
        <dbReference type="EMBL" id="GAX06038.1"/>
    </source>
</evidence>
<name>A0A1Z5IWS1_9LACO</name>
<dbReference type="PROSITE" id="PS51850">
    <property type="entry name" value="KARI_N"/>
    <property type="match status" value="1"/>
</dbReference>
<keyword evidence="7 10" id="KW-0460">Magnesium</keyword>
<dbReference type="InterPro" id="IPR000506">
    <property type="entry name" value="KARI_C"/>
</dbReference>
<comment type="function">
    <text evidence="1 10">Involved in the biosynthesis of branched-chain amino acids (BCAA). Catalyzes an alkyl-migration followed by a ketol-acid reduction of (S)-2-acetolactate (S2AL) to yield (R)-2,3-dihydroxy-isovalerate. In the isomerase reaction, S2AL is rearranged via a Mg-dependent methyl migration to produce 3-hydroxy-3-methyl-2-ketobutyrate (HMKB). In the reductase reaction, this 2-ketoacid undergoes a metal-dependent reduction by NADPH to yield (R)-2,3-dihydroxy-isovalerate.</text>
</comment>
<dbReference type="InterPro" id="IPR014359">
    <property type="entry name" value="KARI_prok"/>
</dbReference>
<dbReference type="GO" id="GO:0000287">
    <property type="term" value="F:magnesium ion binding"/>
    <property type="evidence" value="ECO:0007669"/>
    <property type="project" value="UniProtKB-UniRule"/>
</dbReference>
<dbReference type="PANTHER" id="PTHR21371">
    <property type="entry name" value="KETOL-ACID REDUCTOISOMERASE, MITOCHONDRIAL"/>
    <property type="match status" value="1"/>
</dbReference>
<evidence type="ECO:0000256" key="10">
    <source>
        <dbReference type="HAMAP-Rule" id="MF_00435"/>
    </source>
</evidence>
<evidence type="ECO:0000256" key="7">
    <source>
        <dbReference type="ARBA" id="ARBA00022842"/>
    </source>
</evidence>
<feature type="binding site" evidence="10 11">
    <location>
        <position position="245"/>
    </location>
    <ligand>
        <name>Mg(2+)</name>
        <dbReference type="ChEBI" id="CHEBI:18420"/>
        <label>2</label>
    </ligand>
</feature>
<keyword evidence="10" id="KW-0521">NADP</keyword>
<comment type="catalytic activity">
    <reaction evidence="10">
        <text>(2R)-2,3-dihydroxy-3-methylbutanoate + NADP(+) = (2S)-2-acetolactate + NADPH + H(+)</text>
        <dbReference type="Rhea" id="RHEA:22068"/>
        <dbReference type="ChEBI" id="CHEBI:15378"/>
        <dbReference type="ChEBI" id="CHEBI:49072"/>
        <dbReference type="ChEBI" id="CHEBI:57783"/>
        <dbReference type="ChEBI" id="CHEBI:58349"/>
        <dbReference type="ChEBI" id="CHEBI:58476"/>
        <dbReference type="EC" id="1.1.1.86"/>
    </reaction>
</comment>
<evidence type="ECO:0000256" key="3">
    <source>
        <dbReference type="ARBA" id="ARBA00004885"/>
    </source>
</evidence>
<evidence type="ECO:0000256" key="8">
    <source>
        <dbReference type="ARBA" id="ARBA00023002"/>
    </source>
</evidence>
<evidence type="ECO:0000313" key="15">
    <source>
        <dbReference type="Proteomes" id="UP000198414"/>
    </source>
</evidence>
<feature type="active site" evidence="10">
    <location>
        <position position="122"/>
    </location>
</feature>
<dbReference type="Pfam" id="PF01450">
    <property type="entry name" value="KARI_C"/>
    <property type="match status" value="1"/>
</dbReference>
<feature type="binding site" evidence="10 11">
    <location>
        <position position="209"/>
    </location>
    <ligand>
        <name>Mg(2+)</name>
        <dbReference type="ChEBI" id="CHEBI:18420"/>
        <label>1</label>
    </ligand>
</feature>
<keyword evidence="8 10" id="KW-0560">Oxidoreductase</keyword>
<dbReference type="AlphaFoldDB" id="A0A1Z5IWS1"/>
<evidence type="ECO:0000256" key="9">
    <source>
        <dbReference type="ARBA" id="ARBA00023304"/>
    </source>
</evidence>
<dbReference type="InterPro" id="IPR013116">
    <property type="entry name" value="KARI_N"/>
</dbReference>
<dbReference type="InterPro" id="IPR036291">
    <property type="entry name" value="NAD(P)-bd_dom_sf"/>
</dbReference>
<dbReference type="PROSITE" id="PS51851">
    <property type="entry name" value="KARI_C"/>
    <property type="match status" value="1"/>
</dbReference>
<reference evidence="14 15" key="1">
    <citation type="submission" date="2015-11" db="EMBL/GenBank/DDBJ databases">
        <title>Draft genome sequences of new species of the genus Lactobacillus isolated from orchardgrass silage.</title>
        <authorList>
            <person name="Tohno M."/>
            <person name="Tanizawa Y."/>
            <person name="Arita M."/>
        </authorList>
    </citation>
    <scope>NUCLEOTIDE SEQUENCE [LARGE SCALE GENOMIC DNA]</scope>
    <source>
        <strain evidence="14 15">IWT25</strain>
    </source>
</reference>
<feature type="binding site" evidence="10 11">
    <location>
        <position position="266"/>
    </location>
    <ligand>
        <name>substrate</name>
    </ligand>
</feature>
<dbReference type="InterPro" id="IPR013023">
    <property type="entry name" value="KARI"/>
</dbReference>
<dbReference type="SUPFAM" id="SSF48179">
    <property type="entry name" value="6-phosphogluconate dehydrogenase C-terminal domain-like"/>
    <property type="match status" value="1"/>
</dbReference>
<comment type="caution">
    <text evidence="10">Lacks conserved residue(s) required for the propagation of feature annotation.</text>
</comment>
<dbReference type="GO" id="GO:0016853">
    <property type="term" value="F:isomerase activity"/>
    <property type="evidence" value="ECO:0007669"/>
    <property type="project" value="UniProtKB-KW"/>
</dbReference>
<dbReference type="GO" id="GO:0009099">
    <property type="term" value="P:L-valine biosynthetic process"/>
    <property type="evidence" value="ECO:0007669"/>
    <property type="project" value="UniProtKB-UniRule"/>
</dbReference>
<evidence type="ECO:0000256" key="4">
    <source>
        <dbReference type="ARBA" id="ARBA00010318"/>
    </source>
</evidence>
<dbReference type="SUPFAM" id="SSF51735">
    <property type="entry name" value="NAD(P)-binding Rossmann-fold domains"/>
    <property type="match status" value="1"/>
</dbReference>